<sequence>MPSPGYIQGYPPGVRENGGQYTHGVMRNILHQVTLTL</sequence>
<dbReference type="Proteomes" id="UP000238916">
    <property type="component" value="Unassembled WGS sequence"/>
</dbReference>
<dbReference type="EMBL" id="OMOF01000034">
    <property type="protein sequence ID" value="SPF34242.1"/>
    <property type="molecule type" value="Genomic_DNA"/>
</dbReference>
<evidence type="ECO:0000313" key="2">
    <source>
        <dbReference type="Proteomes" id="UP000238916"/>
    </source>
</evidence>
<protein>
    <submittedName>
        <fullName evidence="1">Uncharacterized protein</fullName>
    </submittedName>
</protein>
<name>A0A2U3K3K1_9FIRM</name>
<gene>
    <name evidence="1" type="ORF">SBF1_1290002</name>
</gene>
<accession>A0A2U3K3K1</accession>
<evidence type="ECO:0000313" key="1">
    <source>
        <dbReference type="EMBL" id="SPF34242.1"/>
    </source>
</evidence>
<dbReference type="GO" id="GO:0005975">
    <property type="term" value="P:carbohydrate metabolic process"/>
    <property type="evidence" value="ECO:0007669"/>
    <property type="project" value="InterPro"/>
</dbReference>
<dbReference type="AlphaFoldDB" id="A0A2U3K3K1"/>
<dbReference type="InterPro" id="IPR012341">
    <property type="entry name" value="6hp_glycosidase-like_sf"/>
</dbReference>
<reference evidence="2" key="1">
    <citation type="submission" date="2018-02" db="EMBL/GenBank/DDBJ databases">
        <authorList>
            <person name="Hausmann B."/>
        </authorList>
    </citation>
    <scope>NUCLEOTIDE SEQUENCE [LARGE SCALE GENOMIC DNA]</scope>
    <source>
        <strain evidence="2">Peat soil MAG SbF1</strain>
    </source>
</reference>
<dbReference type="Gene3D" id="1.50.10.10">
    <property type="match status" value="1"/>
</dbReference>
<organism evidence="1 2">
    <name type="scientific">Candidatus Desulfosporosinus infrequens</name>
    <dbReference type="NCBI Taxonomy" id="2043169"/>
    <lineage>
        <taxon>Bacteria</taxon>
        <taxon>Bacillati</taxon>
        <taxon>Bacillota</taxon>
        <taxon>Clostridia</taxon>
        <taxon>Eubacteriales</taxon>
        <taxon>Desulfitobacteriaceae</taxon>
        <taxon>Desulfosporosinus</taxon>
    </lineage>
</organism>
<proteinExistence type="predicted"/>